<reference evidence="1 2" key="1">
    <citation type="submission" date="2018-05" db="EMBL/GenBank/DDBJ databases">
        <title>Zavarzinia sp. HR-AS.</title>
        <authorList>
            <person name="Lee Y."/>
            <person name="Jeon C.O."/>
        </authorList>
    </citation>
    <scope>NUCLEOTIDE SEQUENCE [LARGE SCALE GENOMIC DNA]</scope>
    <source>
        <strain evidence="1 2">HR-AS</strain>
    </source>
</reference>
<keyword evidence="2" id="KW-1185">Reference proteome</keyword>
<sequence length="135" mass="14930">MEREEHALFDDFLERWHKVVNSRDMAGLDALLSPGARLSSPAFWAPKADRDYVRTVLTAVLTGVEDFHYTGEWMGGGRILLEFEGHIGETKLKGIDIISLDDDGNLDHIEVLVRPMNGLMAIAELVKAALAARAA</sequence>
<organism evidence="1 2">
    <name type="scientific">Zavarzinia aquatilis</name>
    <dbReference type="NCBI Taxonomy" id="2211142"/>
    <lineage>
        <taxon>Bacteria</taxon>
        <taxon>Pseudomonadati</taxon>
        <taxon>Pseudomonadota</taxon>
        <taxon>Alphaproteobacteria</taxon>
        <taxon>Rhodospirillales</taxon>
        <taxon>Zavarziniaceae</taxon>
        <taxon>Zavarzinia</taxon>
    </lineage>
</organism>
<gene>
    <name evidence="1" type="ORF">DKG74_14500</name>
</gene>
<dbReference type="RefSeq" id="WP_109906889.1">
    <property type="nucleotide sequence ID" value="NZ_QGLE01000008.1"/>
</dbReference>
<dbReference type="SUPFAM" id="SSF54427">
    <property type="entry name" value="NTF2-like"/>
    <property type="match status" value="1"/>
</dbReference>
<dbReference type="AlphaFoldDB" id="A0A317E3P4"/>
<dbReference type="EMBL" id="QGLE01000008">
    <property type="protein sequence ID" value="PWR21212.1"/>
    <property type="molecule type" value="Genomic_DNA"/>
</dbReference>
<dbReference type="InterPro" id="IPR032710">
    <property type="entry name" value="NTF2-like_dom_sf"/>
</dbReference>
<accession>A0A317E3P4</accession>
<protein>
    <submittedName>
        <fullName evidence="1">Nuclear transport factor 2 family protein</fullName>
    </submittedName>
</protein>
<dbReference type="Proteomes" id="UP000245461">
    <property type="component" value="Unassembled WGS sequence"/>
</dbReference>
<evidence type="ECO:0000313" key="2">
    <source>
        <dbReference type="Proteomes" id="UP000245461"/>
    </source>
</evidence>
<comment type="caution">
    <text evidence="1">The sequence shown here is derived from an EMBL/GenBank/DDBJ whole genome shotgun (WGS) entry which is preliminary data.</text>
</comment>
<evidence type="ECO:0000313" key="1">
    <source>
        <dbReference type="EMBL" id="PWR21212.1"/>
    </source>
</evidence>
<name>A0A317E3P4_9PROT</name>
<dbReference type="Gene3D" id="3.10.450.50">
    <property type="match status" value="1"/>
</dbReference>
<proteinExistence type="predicted"/>
<dbReference type="OrthoDB" id="1163083at2"/>